<dbReference type="AlphaFoldDB" id="B0DF72"/>
<proteinExistence type="predicted"/>
<dbReference type="InParanoid" id="B0DF72"/>
<dbReference type="Proteomes" id="UP000001194">
    <property type="component" value="Unassembled WGS sequence"/>
</dbReference>
<accession>B0DF72</accession>
<dbReference type="KEGG" id="lbc:LACBIDRAFT_299695"/>
<name>B0DF72_LACBS</name>
<dbReference type="HOGENOM" id="CLU_166283_0_0_1"/>
<evidence type="ECO:0000313" key="2">
    <source>
        <dbReference type="Proteomes" id="UP000001194"/>
    </source>
</evidence>
<reference evidence="1 2" key="1">
    <citation type="journal article" date="2008" name="Nature">
        <title>The genome of Laccaria bicolor provides insights into mycorrhizal symbiosis.</title>
        <authorList>
            <person name="Martin F."/>
            <person name="Aerts A."/>
            <person name="Ahren D."/>
            <person name="Brun A."/>
            <person name="Danchin E.G.J."/>
            <person name="Duchaussoy F."/>
            <person name="Gibon J."/>
            <person name="Kohler A."/>
            <person name="Lindquist E."/>
            <person name="Pereda V."/>
            <person name="Salamov A."/>
            <person name="Shapiro H.J."/>
            <person name="Wuyts J."/>
            <person name="Blaudez D."/>
            <person name="Buee M."/>
            <person name="Brokstein P."/>
            <person name="Canbaeck B."/>
            <person name="Cohen D."/>
            <person name="Courty P.E."/>
            <person name="Coutinho P.M."/>
            <person name="Delaruelle C."/>
            <person name="Detter J.C."/>
            <person name="Deveau A."/>
            <person name="DiFazio S."/>
            <person name="Duplessis S."/>
            <person name="Fraissinet-Tachet L."/>
            <person name="Lucic E."/>
            <person name="Frey-Klett P."/>
            <person name="Fourrey C."/>
            <person name="Feussner I."/>
            <person name="Gay G."/>
            <person name="Grimwood J."/>
            <person name="Hoegger P.J."/>
            <person name="Jain P."/>
            <person name="Kilaru S."/>
            <person name="Labbe J."/>
            <person name="Lin Y.C."/>
            <person name="Legue V."/>
            <person name="Le Tacon F."/>
            <person name="Marmeisse R."/>
            <person name="Melayah D."/>
            <person name="Montanini B."/>
            <person name="Muratet M."/>
            <person name="Nehls U."/>
            <person name="Niculita-Hirzel H."/>
            <person name="Oudot-Le Secq M.P."/>
            <person name="Peter M."/>
            <person name="Quesneville H."/>
            <person name="Rajashekar B."/>
            <person name="Reich M."/>
            <person name="Rouhier N."/>
            <person name="Schmutz J."/>
            <person name="Yin T."/>
            <person name="Chalot M."/>
            <person name="Henrissat B."/>
            <person name="Kuees U."/>
            <person name="Lucas S."/>
            <person name="Van de Peer Y."/>
            <person name="Podila G.K."/>
            <person name="Polle A."/>
            <person name="Pukkila P.J."/>
            <person name="Richardson P.M."/>
            <person name="Rouze P."/>
            <person name="Sanders I.R."/>
            <person name="Stajich J.E."/>
            <person name="Tunlid A."/>
            <person name="Tuskan G."/>
            <person name="Grigoriev I.V."/>
        </authorList>
    </citation>
    <scope>NUCLEOTIDE SEQUENCE [LARGE SCALE GENOMIC DNA]</scope>
    <source>
        <strain evidence="2">S238N-H82 / ATCC MYA-4686</strain>
    </source>
</reference>
<protein>
    <submittedName>
        <fullName evidence="1">Predicted protein</fullName>
    </submittedName>
</protein>
<dbReference type="EMBL" id="DS547107">
    <property type="protein sequence ID" value="EDR06662.1"/>
    <property type="molecule type" value="Genomic_DNA"/>
</dbReference>
<dbReference type="OrthoDB" id="3094100at2759"/>
<evidence type="ECO:0000313" key="1">
    <source>
        <dbReference type="EMBL" id="EDR06662.1"/>
    </source>
</evidence>
<sequence length="84" mass="9837">MLYLLLVFASSVQSGFLPPKRATVDCNRSRTNPDIEGTELNRTTQDRYFAVYGASSDRSRPVFLHIIYYTNINHLYLDYYYSEK</sequence>
<dbReference type="GeneID" id="6078185"/>
<organism evidence="2">
    <name type="scientific">Laccaria bicolor (strain S238N-H82 / ATCC MYA-4686)</name>
    <name type="common">Bicoloured deceiver</name>
    <name type="synonym">Laccaria laccata var. bicolor</name>
    <dbReference type="NCBI Taxonomy" id="486041"/>
    <lineage>
        <taxon>Eukaryota</taxon>
        <taxon>Fungi</taxon>
        <taxon>Dikarya</taxon>
        <taxon>Basidiomycota</taxon>
        <taxon>Agaricomycotina</taxon>
        <taxon>Agaricomycetes</taxon>
        <taxon>Agaricomycetidae</taxon>
        <taxon>Agaricales</taxon>
        <taxon>Agaricineae</taxon>
        <taxon>Hydnangiaceae</taxon>
        <taxon>Laccaria</taxon>
    </lineage>
</organism>
<keyword evidence="2" id="KW-1185">Reference proteome</keyword>
<gene>
    <name evidence="1" type="ORF">LACBIDRAFT_299695</name>
</gene>
<dbReference type="RefSeq" id="XP_001882509.1">
    <property type="nucleotide sequence ID" value="XM_001882474.1"/>
</dbReference>